<dbReference type="Proteomes" id="UP000564573">
    <property type="component" value="Unassembled WGS sequence"/>
</dbReference>
<evidence type="ECO:0000259" key="2">
    <source>
        <dbReference type="Pfam" id="PF06114"/>
    </source>
</evidence>
<dbReference type="Gene3D" id="1.10.10.2910">
    <property type="match status" value="1"/>
</dbReference>
<evidence type="ECO:0000313" key="3">
    <source>
        <dbReference type="EMBL" id="MBB3662485.1"/>
    </source>
</evidence>
<protein>
    <recommendedName>
        <fullName evidence="2">IrrE N-terminal-like domain-containing protein</fullName>
    </recommendedName>
</protein>
<dbReference type="InterPro" id="IPR052345">
    <property type="entry name" value="Rad_response_metalloprotease"/>
</dbReference>
<feature type="domain" description="IrrE N-terminal-like" evidence="2">
    <location>
        <begin position="71"/>
        <end position="173"/>
    </location>
</feature>
<name>A0A839XRF6_9PSEU</name>
<dbReference type="PANTHER" id="PTHR43236:SF2">
    <property type="entry name" value="BLL0069 PROTEIN"/>
    <property type="match status" value="1"/>
</dbReference>
<dbReference type="Pfam" id="PF06114">
    <property type="entry name" value="Peptidase_M78"/>
    <property type="match status" value="1"/>
</dbReference>
<comment type="caution">
    <text evidence="3">The sequence shown here is derived from an EMBL/GenBank/DDBJ whole genome shotgun (WGS) entry which is preliminary data.</text>
</comment>
<organism evidence="3 4">
    <name type="scientific">Prauserella sediminis</name>
    <dbReference type="NCBI Taxonomy" id="577680"/>
    <lineage>
        <taxon>Bacteria</taxon>
        <taxon>Bacillati</taxon>
        <taxon>Actinomycetota</taxon>
        <taxon>Actinomycetes</taxon>
        <taxon>Pseudonocardiales</taxon>
        <taxon>Pseudonocardiaceae</taxon>
        <taxon>Prauserella</taxon>
        <taxon>Prauserella salsuginis group</taxon>
    </lineage>
</organism>
<keyword evidence="4" id="KW-1185">Reference proteome</keyword>
<dbReference type="InterPro" id="IPR010359">
    <property type="entry name" value="IrrE_HExxH"/>
</dbReference>
<evidence type="ECO:0000256" key="1">
    <source>
        <dbReference type="SAM" id="MobiDB-lite"/>
    </source>
</evidence>
<dbReference type="AlphaFoldDB" id="A0A839XRF6"/>
<dbReference type="EMBL" id="JACIBS010000001">
    <property type="protein sequence ID" value="MBB3662485.1"/>
    <property type="molecule type" value="Genomic_DNA"/>
</dbReference>
<evidence type="ECO:0000313" key="4">
    <source>
        <dbReference type="Proteomes" id="UP000564573"/>
    </source>
</evidence>
<reference evidence="3 4" key="1">
    <citation type="submission" date="2020-08" db="EMBL/GenBank/DDBJ databases">
        <title>Sequencing the genomes of 1000 actinobacteria strains.</title>
        <authorList>
            <person name="Klenk H.-P."/>
        </authorList>
    </citation>
    <scope>NUCLEOTIDE SEQUENCE [LARGE SCALE GENOMIC DNA]</scope>
    <source>
        <strain evidence="3 4">DSM 45267</strain>
    </source>
</reference>
<dbReference type="RefSeq" id="WP_183780420.1">
    <property type="nucleotide sequence ID" value="NZ_JACIBS010000001.1"/>
</dbReference>
<dbReference type="PANTHER" id="PTHR43236">
    <property type="entry name" value="ANTITOXIN HIGA1"/>
    <property type="match status" value="1"/>
</dbReference>
<proteinExistence type="predicted"/>
<accession>A0A839XRF6</accession>
<feature type="region of interest" description="Disordered" evidence="1">
    <location>
        <begin position="188"/>
        <end position="210"/>
    </location>
</feature>
<gene>
    <name evidence="3" type="ORF">FB384_001389</name>
</gene>
<sequence length="210" mass="22677">MTPLRRGFKAQAGRLALAVRAELGLQTSDPLDPYTLAELYGIPVLDLRDPAMPREAVRHFTGPAADSFSGALVAVGSARVIVENHVHDTRRRRATIAHEMAHVLLEHEFGLLVTSAQLCGASATSVEREADELAGELLLPRDAARAAALRGWTDTAVARRFGVSRRMARWRLNATGARTIAWRHRAKRPRFTADHAPGGAGAAPGNVGTR</sequence>